<reference evidence="1 2" key="1">
    <citation type="journal article" date="2017" name="Int. J. Syst. Evol. Microbiol.">
        <title>Photobacterium alginatilyticum sp. nov., a marine bacterium isolated from bottom seawater.</title>
        <authorList>
            <person name="Wang X."/>
            <person name="Wang Y."/>
            <person name="Yang X."/>
            <person name="Sun H."/>
            <person name="Li B."/>
            <person name="Zhang X.H."/>
        </authorList>
    </citation>
    <scope>NUCLEOTIDE SEQUENCE [LARGE SCALE GENOMIC DNA]</scope>
    <source>
        <strain evidence="1 2">P03D4</strain>
    </source>
</reference>
<evidence type="ECO:0000313" key="1">
    <source>
        <dbReference type="EMBL" id="NBI54652.1"/>
    </source>
</evidence>
<sequence length="212" mass="24786">MSEILLPTNLNRLPFHIDVEELEALKDIHGATEMQMRAAYNRALGRTAITLRSLTNKKLRDEMGIKSLKAIRKRFQHFRLRSPSKQKKFDELKLWYGMNDVSVGYLKGSIRRRGTKKSPNGAVFKPRGKMPNQTYDDGFITRLYNRRSIFTRKTANRFPVVEARVPVADELNAMIEDDIYERLPEIFLKHFETDLKGRVKMGLHKNSWKKYG</sequence>
<dbReference type="InterPro" id="IPR010633">
    <property type="entry name" value="Phage_lambda_GpZ"/>
</dbReference>
<evidence type="ECO:0008006" key="3">
    <source>
        <dbReference type="Google" id="ProtNLM"/>
    </source>
</evidence>
<dbReference type="RefSeq" id="WP_160654894.1">
    <property type="nucleotide sequence ID" value="NZ_RSEJ01000022.1"/>
</dbReference>
<comment type="caution">
    <text evidence="1">The sequence shown here is derived from an EMBL/GenBank/DDBJ whole genome shotgun (WGS) entry which is preliminary data.</text>
</comment>
<name>A0ABW9YLB9_9GAMM</name>
<dbReference type="Proteomes" id="UP000738517">
    <property type="component" value="Unassembled WGS sequence"/>
</dbReference>
<keyword evidence="2" id="KW-1185">Reference proteome</keyword>
<organism evidence="1 2">
    <name type="scientific">Photobacterium alginatilyticum</name>
    <dbReference type="NCBI Taxonomy" id="1775171"/>
    <lineage>
        <taxon>Bacteria</taxon>
        <taxon>Pseudomonadati</taxon>
        <taxon>Pseudomonadota</taxon>
        <taxon>Gammaproteobacteria</taxon>
        <taxon>Vibrionales</taxon>
        <taxon>Vibrionaceae</taxon>
        <taxon>Photobacterium</taxon>
    </lineage>
</organism>
<dbReference type="Pfam" id="PF06763">
    <property type="entry name" value="Minor_tail_Z"/>
    <property type="match status" value="1"/>
</dbReference>
<accession>A0ABW9YLB9</accession>
<proteinExistence type="predicted"/>
<gene>
    <name evidence="1" type="ORF">EIZ48_19240</name>
</gene>
<evidence type="ECO:0000313" key="2">
    <source>
        <dbReference type="Proteomes" id="UP000738517"/>
    </source>
</evidence>
<dbReference type="EMBL" id="RSEJ01000022">
    <property type="protein sequence ID" value="NBI54652.1"/>
    <property type="molecule type" value="Genomic_DNA"/>
</dbReference>
<protein>
    <recommendedName>
        <fullName evidence="3">Phage tail protein</fullName>
    </recommendedName>
</protein>